<dbReference type="Proteomes" id="UP000059542">
    <property type="component" value="Chromosome"/>
</dbReference>
<dbReference type="InterPro" id="IPR025419">
    <property type="entry name" value="DUF4142"/>
</dbReference>
<organism evidence="4 5">
    <name type="scientific">Hymenobacter sedentarius</name>
    <dbReference type="NCBI Taxonomy" id="1411621"/>
    <lineage>
        <taxon>Bacteria</taxon>
        <taxon>Pseudomonadati</taxon>
        <taxon>Bacteroidota</taxon>
        <taxon>Cytophagia</taxon>
        <taxon>Cytophagales</taxon>
        <taxon>Hymenobacteraceae</taxon>
        <taxon>Hymenobacter</taxon>
    </lineage>
</organism>
<accession>A0A0U4AJR4</accession>
<keyword evidence="5" id="KW-1185">Reference proteome</keyword>
<dbReference type="InterPro" id="IPR012347">
    <property type="entry name" value="Ferritin-like"/>
</dbReference>
<feature type="signal peptide" evidence="2">
    <location>
        <begin position="1"/>
        <end position="25"/>
    </location>
</feature>
<gene>
    <name evidence="4" type="ORF">AUC43_01120</name>
</gene>
<dbReference type="PROSITE" id="PS51257">
    <property type="entry name" value="PROKAR_LIPOPROTEIN"/>
    <property type="match status" value="1"/>
</dbReference>
<keyword evidence="2" id="KW-0732">Signal</keyword>
<evidence type="ECO:0000256" key="1">
    <source>
        <dbReference type="SAM" id="MobiDB-lite"/>
    </source>
</evidence>
<evidence type="ECO:0000313" key="4">
    <source>
        <dbReference type="EMBL" id="ALW83824.1"/>
    </source>
</evidence>
<feature type="chain" id="PRO_5006846795" description="DUF4142 domain-containing protein" evidence="2">
    <location>
        <begin position="26"/>
        <end position="218"/>
    </location>
</feature>
<dbReference type="PANTHER" id="PTHR38593">
    <property type="entry name" value="BLR2558 PROTEIN"/>
    <property type="match status" value="1"/>
</dbReference>
<dbReference type="RefSeq" id="WP_068188718.1">
    <property type="nucleotide sequence ID" value="NZ_CP013909.1"/>
</dbReference>
<dbReference type="STRING" id="1411621.AUC43_01120"/>
<evidence type="ECO:0000259" key="3">
    <source>
        <dbReference type="Pfam" id="PF13628"/>
    </source>
</evidence>
<feature type="domain" description="DUF4142" evidence="3">
    <location>
        <begin position="80"/>
        <end position="215"/>
    </location>
</feature>
<protein>
    <recommendedName>
        <fullName evidence="3">DUF4142 domain-containing protein</fullName>
    </recommendedName>
</protein>
<dbReference type="KEGG" id="hyg:AUC43_01120"/>
<dbReference type="Pfam" id="PF13628">
    <property type="entry name" value="DUF4142"/>
    <property type="match status" value="1"/>
</dbReference>
<dbReference type="AlphaFoldDB" id="A0A0U4AJR4"/>
<dbReference type="OrthoDB" id="883203at2"/>
<feature type="compositionally biased region" description="Low complexity" evidence="1">
    <location>
        <begin position="22"/>
        <end position="37"/>
    </location>
</feature>
<reference evidence="4 5" key="1">
    <citation type="submission" date="2015-12" db="EMBL/GenBank/DDBJ databases">
        <authorList>
            <person name="Shamseldin A."/>
            <person name="Moawad H."/>
            <person name="Abd El-Rahim W.M."/>
            <person name="Sadowsky M.J."/>
        </authorList>
    </citation>
    <scope>NUCLEOTIDE SEQUENCE [LARGE SCALE GENOMIC DNA]</scope>
    <source>
        <strain evidence="4 5">DG5B</strain>
    </source>
</reference>
<name>A0A0U4AJR4_9BACT</name>
<evidence type="ECO:0000256" key="2">
    <source>
        <dbReference type="SAM" id="SignalP"/>
    </source>
</evidence>
<dbReference type="Gene3D" id="1.20.1260.10">
    <property type="match status" value="1"/>
</dbReference>
<evidence type="ECO:0000313" key="5">
    <source>
        <dbReference type="Proteomes" id="UP000059542"/>
    </source>
</evidence>
<sequence>MKTLSYFLIAAAMATATACSSTNTAASESATSNATDTRMGTDMNPTPAPDANAGVTATGADATGGSADMTAYMNTFATMQDPVFLMNAASSNMLEVRASQMAAQKATTPEVRKFAQSMVSKYTQANQELKAIAAPLGVKMPQTMMPVHQALADRLMDKRGKEFDQTYLDVLDKAHQMDIAMFEVKSKAAETPAVQAYAAKTLPVLHSQQDMTTALEKK</sequence>
<dbReference type="PANTHER" id="PTHR38593:SF1">
    <property type="entry name" value="BLR2558 PROTEIN"/>
    <property type="match status" value="1"/>
</dbReference>
<feature type="region of interest" description="Disordered" evidence="1">
    <location>
        <begin position="22"/>
        <end position="51"/>
    </location>
</feature>
<proteinExistence type="predicted"/>
<dbReference type="EMBL" id="CP013909">
    <property type="protein sequence ID" value="ALW83824.1"/>
    <property type="molecule type" value="Genomic_DNA"/>
</dbReference>